<protein>
    <recommendedName>
        <fullName evidence="4">Lipoprotein</fullName>
    </recommendedName>
</protein>
<dbReference type="AlphaFoldDB" id="A0A1R4LFL3"/>
<reference evidence="3" key="1">
    <citation type="submission" date="2017-02" db="EMBL/GenBank/DDBJ databases">
        <authorList>
            <person name="Rodrigo-Torres L."/>
            <person name="Arahal R.D."/>
            <person name="Lucena T."/>
        </authorList>
    </citation>
    <scope>NUCLEOTIDE SEQUENCE [LARGE SCALE GENOMIC DNA]</scope>
    <source>
        <strain evidence="3">CECT 7878</strain>
    </source>
</reference>
<keyword evidence="3" id="KW-1185">Reference proteome</keyword>
<evidence type="ECO:0008006" key="4">
    <source>
        <dbReference type="Google" id="ProtNLM"/>
    </source>
</evidence>
<dbReference type="Proteomes" id="UP000188276">
    <property type="component" value="Unassembled WGS sequence"/>
</dbReference>
<name>A0A1R4LFL3_VIBR1</name>
<keyword evidence="1" id="KW-0732">Signal</keyword>
<dbReference type="EMBL" id="FULE01000015">
    <property type="protein sequence ID" value="SJN55209.1"/>
    <property type="molecule type" value="Genomic_DNA"/>
</dbReference>
<evidence type="ECO:0000256" key="1">
    <source>
        <dbReference type="SAM" id="SignalP"/>
    </source>
</evidence>
<dbReference type="PROSITE" id="PS51257">
    <property type="entry name" value="PROKAR_LIPOPROTEIN"/>
    <property type="match status" value="1"/>
</dbReference>
<dbReference type="RefSeq" id="WP_139344020.1">
    <property type="nucleotide sequence ID" value="NZ_FULE01000015.1"/>
</dbReference>
<evidence type="ECO:0000313" key="3">
    <source>
        <dbReference type="Proteomes" id="UP000188276"/>
    </source>
</evidence>
<evidence type="ECO:0000313" key="2">
    <source>
        <dbReference type="EMBL" id="SJN55209.1"/>
    </source>
</evidence>
<accession>A0A1R4LFL3</accession>
<dbReference type="OrthoDB" id="5872820at2"/>
<feature type="chain" id="PRO_5013159282" description="Lipoprotein" evidence="1">
    <location>
        <begin position="23"/>
        <end position="150"/>
    </location>
</feature>
<gene>
    <name evidence="2" type="ORF">VR7878_01129</name>
</gene>
<feature type="signal peptide" evidence="1">
    <location>
        <begin position="1"/>
        <end position="22"/>
    </location>
</feature>
<proteinExistence type="predicted"/>
<sequence length="150" mass="17382">MKLRYSLFYLFIMLLMSGCANRVNSVQALTQWDKAYGQCLAQEQNSSVKFPEDDAWFHSLSAIQQKHVVLYIYQEKMYQCSAQQQAQLKQALTAEHNKTLLKLFDEMGFLSTPDKTLVENLDSAQLHRLSQSISVFNLGKVAEQLHFRER</sequence>
<organism evidence="2 3">
    <name type="scientific">Vibrio ruber (strain DSM 16370 / JCM 11486 / BCRC 17186 / CECT 7878 / LMG 23124 / VR1)</name>
    <dbReference type="NCBI Taxonomy" id="1123498"/>
    <lineage>
        <taxon>Bacteria</taxon>
        <taxon>Pseudomonadati</taxon>
        <taxon>Pseudomonadota</taxon>
        <taxon>Gammaproteobacteria</taxon>
        <taxon>Vibrionales</taxon>
        <taxon>Vibrionaceae</taxon>
        <taxon>Vibrio</taxon>
    </lineage>
</organism>